<dbReference type="RefSeq" id="WP_353863718.1">
    <property type="nucleotide sequence ID" value="NZ_CP088295.1"/>
</dbReference>
<organism evidence="3 4">
    <name type="scientific">Svornostia abyssi</name>
    <dbReference type="NCBI Taxonomy" id="2898438"/>
    <lineage>
        <taxon>Bacteria</taxon>
        <taxon>Bacillati</taxon>
        <taxon>Actinomycetota</taxon>
        <taxon>Thermoleophilia</taxon>
        <taxon>Solirubrobacterales</taxon>
        <taxon>Baekduiaceae</taxon>
        <taxon>Svornostia</taxon>
    </lineage>
</organism>
<name>A0ABY5PF09_9ACTN</name>
<keyword evidence="4" id="KW-1185">Reference proteome</keyword>
<evidence type="ECO:0000313" key="3">
    <source>
        <dbReference type="EMBL" id="UUY03206.1"/>
    </source>
</evidence>
<feature type="region of interest" description="Disordered" evidence="1">
    <location>
        <begin position="36"/>
        <end position="56"/>
    </location>
</feature>
<dbReference type="Proteomes" id="UP001058860">
    <property type="component" value="Chromosome"/>
</dbReference>
<proteinExistence type="predicted"/>
<protein>
    <submittedName>
        <fullName evidence="3">Uncharacterized protein</fullName>
    </submittedName>
</protein>
<reference evidence="4" key="1">
    <citation type="submission" date="2021-11" db="EMBL/GenBank/DDBJ databases">
        <title>Cultivation dependent microbiological survey of springs from the worlds oldest radium mine currently devoted to the extraction of radon-saturated water.</title>
        <authorList>
            <person name="Kapinusova G."/>
            <person name="Smrhova T."/>
            <person name="Strejcek M."/>
            <person name="Suman J."/>
            <person name="Jani K."/>
            <person name="Pajer P."/>
            <person name="Uhlik O."/>
        </authorList>
    </citation>
    <scope>NUCLEOTIDE SEQUENCE [LARGE SCALE GENOMIC DNA]</scope>
    <source>
        <strain evidence="4">J379</strain>
    </source>
</reference>
<keyword evidence="2" id="KW-0472">Membrane</keyword>
<feature type="transmembrane region" description="Helical" evidence="2">
    <location>
        <begin position="12"/>
        <end position="31"/>
    </location>
</feature>
<evidence type="ECO:0000313" key="4">
    <source>
        <dbReference type="Proteomes" id="UP001058860"/>
    </source>
</evidence>
<evidence type="ECO:0000256" key="1">
    <source>
        <dbReference type="SAM" id="MobiDB-lite"/>
    </source>
</evidence>
<feature type="compositionally biased region" description="Pro residues" evidence="1">
    <location>
        <begin position="47"/>
        <end position="56"/>
    </location>
</feature>
<keyword evidence="2" id="KW-0812">Transmembrane</keyword>
<gene>
    <name evidence="3" type="ORF">LRS13_21435</name>
</gene>
<sequence length="56" mass="6050">MTVLAHLASDHWWASLLYLLPVLIVVAGIGITSWRDKRRGEDDDAPTTPPGPTAAP</sequence>
<keyword evidence="2" id="KW-1133">Transmembrane helix</keyword>
<dbReference type="EMBL" id="CP088295">
    <property type="protein sequence ID" value="UUY03206.1"/>
    <property type="molecule type" value="Genomic_DNA"/>
</dbReference>
<accession>A0ABY5PF09</accession>
<evidence type="ECO:0000256" key="2">
    <source>
        <dbReference type="SAM" id="Phobius"/>
    </source>
</evidence>